<proteinExistence type="predicted"/>
<dbReference type="NCBIfam" id="TIGR00369">
    <property type="entry name" value="unchar_dom_1"/>
    <property type="match status" value="1"/>
</dbReference>
<protein>
    <submittedName>
        <fullName evidence="3">PaaI family thioesterase</fullName>
    </submittedName>
</protein>
<dbReference type="InterPro" id="IPR006683">
    <property type="entry name" value="Thioestr_dom"/>
</dbReference>
<dbReference type="InterPro" id="IPR003736">
    <property type="entry name" value="PAAI_dom"/>
</dbReference>
<dbReference type="GO" id="GO:0005829">
    <property type="term" value="C:cytosol"/>
    <property type="evidence" value="ECO:0007669"/>
    <property type="project" value="TreeGrafter"/>
</dbReference>
<evidence type="ECO:0000256" key="1">
    <source>
        <dbReference type="ARBA" id="ARBA00022801"/>
    </source>
</evidence>
<feature type="domain" description="Thioesterase" evidence="2">
    <location>
        <begin position="72"/>
        <end position="149"/>
    </location>
</feature>
<accession>A0A967KC98</accession>
<organism evidence="3 4">
    <name type="scientific">Pelagibius litoralis</name>
    <dbReference type="NCBI Taxonomy" id="374515"/>
    <lineage>
        <taxon>Bacteria</taxon>
        <taxon>Pseudomonadati</taxon>
        <taxon>Pseudomonadota</taxon>
        <taxon>Alphaproteobacteria</taxon>
        <taxon>Rhodospirillales</taxon>
        <taxon>Rhodovibrionaceae</taxon>
        <taxon>Pelagibius</taxon>
    </lineage>
</organism>
<dbReference type="PANTHER" id="PTHR43240">
    <property type="entry name" value="1,4-DIHYDROXY-2-NAPHTHOYL-COA THIOESTERASE 1"/>
    <property type="match status" value="1"/>
</dbReference>
<keyword evidence="1" id="KW-0378">Hydrolase</keyword>
<dbReference type="RefSeq" id="WP_167227696.1">
    <property type="nucleotide sequence ID" value="NZ_JAAQPH010000016.1"/>
</dbReference>
<reference evidence="3" key="1">
    <citation type="submission" date="2020-03" db="EMBL/GenBank/DDBJ databases">
        <title>Genome of Pelagibius litoralis DSM 21314T.</title>
        <authorList>
            <person name="Wang G."/>
        </authorList>
    </citation>
    <scope>NUCLEOTIDE SEQUENCE</scope>
    <source>
        <strain evidence="3">DSM 21314</strain>
    </source>
</reference>
<evidence type="ECO:0000313" key="3">
    <source>
        <dbReference type="EMBL" id="NIA70754.1"/>
    </source>
</evidence>
<dbReference type="GO" id="GO:0061522">
    <property type="term" value="F:1,4-dihydroxy-2-naphthoyl-CoA thioesterase activity"/>
    <property type="evidence" value="ECO:0007669"/>
    <property type="project" value="TreeGrafter"/>
</dbReference>
<evidence type="ECO:0000259" key="2">
    <source>
        <dbReference type="Pfam" id="PF03061"/>
    </source>
</evidence>
<dbReference type="Gene3D" id="3.10.129.10">
    <property type="entry name" value="Hotdog Thioesterase"/>
    <property type="match status" value="1"/>
</dbReference>
<dbReference type="Pfam" id="PF03061">
    <property type="entry name" value="4HBT"/>
    <property type="match status" value="1"/>
</dbReference>
<dbReference type="Proteomes" id="UP000761264">
    <property type="component" value="Unassembled WGS sequence"/>
</dbReference>
<keyword evidence="4" id="KW-1185">Reference proteome</keyword>
<comment type="caution">
    <text evidence="3">The sequence shown here is derived from an EMBL/GenBank/DDBJ whole genome shotgun (WGS) entry which is preliminary data.</text>
</comment>
<dbReference type="AlphaFoldDB" id="A0A967KC98"/>
<evidence type="ECO:0000313" key="4">
    <source>
        <dbReference type="Proteomes" id="UP000761264"/>
    </source>
</evidence>
<dbReference type="EMBL" id="JAAQPH010000016">
    <property type="protein sequence ID" value="NIA70754.1"/>
    <property type="molecule type" value="Genomic_DNA"/>
</dbReference>
<dbReference type="CDD" id="cd03443">
    <property type="entry name" value="PaaI_thioesterase"/>
    <property type="match status" value="1"/>
</dbReference>
<dbReference type="InterPro" id="IPR029069">
    <property type="entry name" value="HotDog_dom_sf"/>
</dbReference>
<dbReference type="PANTHER" id="PTHR43240:SF1">
    <property type="entry name" value="BLR5584 PROTEIN"/>
    <property type="match status" value="1"/>
</dbReference>
<dbReference type="SUPFAM" id="SSF54637">
    <property type="entry name" value="Thioesterase/thiol ester dehydrase-isomerase"/>
    <property type="match status" value="1"/>
</dbReference>
<sequence>MSPDSGDRVTSGLIPVETVRALSGLALLQGMVEGRFPPPPMAELLGFMLDSVAAGEAIFRGVPDRRHYNPLGTVHGGYAATLLDSAMGCAVHSTLQIGEGYTTMEFKVHLVRAMTEGVGDVLAKGAVIHRGRRSATAEAKLVDADGKLYAHGTTTCMILAL</sequence>
<name>A0A967KC98_9PROT</name>
<gene>
    <name evidence="3" type="ORF">HBA54_19320</name>
</gene>